<dbReference type="Proteomes" id="UP001642464">
    <property type="component" value="Unassembled WGS sequence"/>
</dbReference>
<gene>
    <name evidence="1" type="ORF">SCF082_LOCUS44154</name>
</gene>
<evidence type="ECO:0000313" key="2">
    <source>
        <dbReference type="Proteomes" id="UP001642464"/>
    </source>
</evidence>
<reference evidence="1 2" key="1">
    <citation type="submission" date="2024-02" db="EMBL/GenBank/DDBJ databases">
        <authorList>
            <person name="Chen Y."/>
            <person name="Shah S."/>
            <person name="Dougan E. K."/>
            <person name="Thang M."/>
            <person name="Chan C."/>
        </authorList>
    </citation>
    <scope>NUCLEOTIDE SEQUENCE [LARGE SCALE GENOMIC DNA]</scope>
</reference>
<accession>A0ABP0R043</accession>
<name>A0ABP0R043_9DINO</name>
<proteinExistence type="predicted"/>
<protein>
    <submittedName>
        <fullName evidence="1">Uncharacterized protein</fullName>
    </submittedName>
</protein>
<organism evidence="1 2">
    <name type="scientific">Durusdinium trenchii</name>
    <dbReference type="NCBI Taxonomy" id="1381693"/>
    <lineage>
        <taxon>Eukaryota</taxon>
        <taxon>Sar</taxon>
        <taxon>Alveolata</taxon>
        <taxon>Dinophyceae</taxon>
        <taxon>Suessiales</taxon>
        <taxon>Symbiodiniaceae</taxon>
        <taxon>Durusdinium</taxon>
    </lineage>
</organism>
<comment type="caution">
    <text evidence="1">The sequence shown here is derived from an EMBL/GenBank/DDBJ whole genome shotgun (WGS) entry which is preliminary data.</text>
</comment>
<sequence>MAGDNFAPVGGVAGSALPEITDEVAERLFRSLEMMEADYQRTLAAERDVDEEEDLGAAGYAALGSDDGGSDEDEEVPAGDSDWGNFQTGEDVWANSTAAPESELESFADFGDSNPALPAPPEMSLLQAKLLSRDEVQLIKETMQQIQLPTPSWAQRLSDRDFQRLVQESIRSGA</sequence>
<keyword evidence="2" id="KW-1185">Reference proteome</keyword>
<evidence type="ECO:0000313" key="1">
    <source>
        <dbReference type="EMBL" id="CAK9093901.1"/>
    </source>
</evidence>
<dbReference type="EMBL" id="CAXAMM010040540">
    <property type="protein sequence ID" value="CAK9093901.1"/>
    <property type="molecule type" value="Genomic_DNA"/>
</dbReference>